<sequence>MEEDENFLQCVMFSDEATFHVSGIVNRHHTRIWGSENPQAVQEQARDSPKVSVWCGLLHDRIIWPFFFPEETARSDTYLDMLEIFVFPQTEDSSSSGWGTATQEFGSAKGFR</sequence>
<dbReference type="OrthoDB" id="10045385at2759"/>
<evidence type="ECO:0000313" key="3">
    <source>
        <dbReference type="Proteomes" id="UP000499080"/>
    </source>
</evidence>
<feature type="region of interest" description="Disordered" evidence="1">
    <location>
        <begin position="91"/>
        <end position="112"/>
    </location>
</feature>
<dbReference type="Proteomes" id="UP000499080">
    <property type="component" value="Unassembled WGS sequence"/>
</dbReference>
<protein>
    <recommendedName>
        <fullName evidence="4">Tc1-like transposase DDE domain-containing protein</fullName>
    </recommendedName>
</protein>
<dbReference type="PANTHER" id="PTHR47326">
    <property type="entry name" value="TRANSPOSABLE ELEMENT TC3 TRANSPOSASE-LIKE PROTEIN"/>
    <property type="match status" value="1"/>
</dbReference>
<reference evidence="2 3" key="1">
    <citation type="journal article" date="2019" name="Sci. Rep.">
        <title>Orb-weaving spider Araneus ventricosus genome elucidates the spidroin gene catalogue.</title>
        <authorList>
            <person name="Kono N."/>
            <person name="Nakamura H."/>
            <person name="Ohtoshi R."/>
            <person name="Moran D.A.P."/>
            <person name="Shinohara A."/>
            <person name="Yoshida Y."/>
            <person name="Fujiwara M."/>
            <person name="Mori M."/>
            <person name="Tomita M."/>
            <person name="Arakawa K."/>
        </authorList>
    </citation>
    <scope>NUCLEOTIDE SEQUENCE [LARGE SCALE GENOMIC DNA]</scope>
</reference>
<evidence type="ECO:0000313" key="2">
    <source>
        <dbReference type="EMBL" id="GBM12626.1"/>
    </source>
</evidence>
<dbReference type="Gene3D" id="3.30.420.10">
    <property type="entry name" value="Ribonuclease H-like superfamily/Ribonuclease H"/>
    <property type="match status" value="1"/>
</dbReference>
<organism evidence="2 3">
    <name type="scientific">Araneus ventricosus</name>
    <name type="common">Orbweaver spider</name>
    <name type="synonym">Epeira ventricosa</name>
    <dbReference type="NCBI Taxonomy" id="182803"/>
    <lineage>
        <taxon>Eukaryota</taxon>
        <taxon>Metazoa</taxon>
        <taxon>Ecdysozoa</taxon>
        <taxon>Arthropoda</taxon>
        <taxon>Chelicerata</taxon>
        <taxon>Arachnida</taxon>
        <taxon>Araneae</taxon>
        <taxon>Araneomorphae</taxon>
        <taxon>Entelegynae</taxon>
        <taxon>Araneoidea</taxon>
        <taxon>Araneidae</taxon>
        <taxon>Araneus</taxon>
    </lineage>
</organism>
<feature type="compositionally biased region" description="Polar residues" evidence="1">
    <location>
        <begin position="91"/>
        <end position="105"/>
    </location>
</feature>
<proteinExistence type="predicted"/>
<comment type="caution">
    <text evidence="2">The sequence shown here is derived from an EMBL/GenBank/DDBJ whole genome shotgun (WGS) entry which is preliminary data.</text>
</comment>
<dbReference type="PANTHER" id="PTHR47326:SF1">
    <property type="entry name" value="HTH PSQ-TYPE DOMAIN-CONTAINING PROTEIN"/>
    <property type="match status" value="1"/>
</dbReference>
<name>A0A4Y2D964_ARAVE</name>
<evidence type="ECO:0000256" key="1">
    <source>
        <dbReference type="SAM" id="MobiDB-lite"/>
    </source>
</evidence>
<accession>A0A4Y2D964</accession>
<dbReference type="AlphaFoldDB" id="A0A4Y2D964"/>
<keyword evidence="3" id="KW-1185">Reference proteome</keyword>
<dbReference type="EMBL" id="BGPR01000316">
    <property type="protein sequence ID" value="GBM12626.1"/>
    <property type="molecule type" value="Genomic_DNA"/>
</dbReference>
<dbReference type="InterPro" id="IPR036397">
    <property type="entry name" value="RNaseH_sf"/>
</dbReference>
<evidence type="ECO:0008006" key="4">
    <source>
        <dbReference type="Google" id="ProtNLM"/>
    </source>
</evidence>
<gene>
    <name evidence="2" type="ORF">AVEN_146801_1</name>
</gene>
<dbReference type="GO" id="GO:0003676">
    <property type="term" value="F:nucleic acid binding"/>
    <property type="evidence" value="ECO:0007669"/>
    <property type="project" value="InterPro"/>
</dbReference>